<dbReference type="EMBL" id="CAKAEH010000931">
    <property type="protein sequence ID" value="CAG9532281.1"/>
    <property type="molecule type" value="Genomic_DNA"/>
</dbReference>
<keyword evidence="3" id="KW-1185">Reference proteome</keyword>
<comment type="caution">
    <text evidence="2">The sequence shown here is derived from an EMBL/GenBank/DDBJ whole genome shotgun (WGS) entry which is preliminary data.</text>
</comment>
<evidence type="ECO:0000313" key="2">
    <source>
        <dbReference type="EMBL" id="CAG9532281.1"/>
    </source>
</evidence>
<feature type="compositionally biased region" description="Polar residues" evidence="1">
    <location>
        <begin position="21"/>
        <end position="36"/>
    </location>
</feature>
<dbReference type="OrthoDB" id="10341438at2759"/>
<gene>
    <name evidence="2" type="ORF">CJOHNSTONI_LOCUS2602</name>
</gene>
<name>A0A8J2Q4V8_9BILA</name>
<feature type="region of interest" description="Disordered" evidence="1">
    <location>
        <begin position="21"/>
        <end position="46"/>
    </location>
</feature>
<accession>A0A8J2Q4V8</accession>
<proteinExistence type="predicted"/>
<organism evidence="2 3">
    <name type="scientific">Cercopithifilaria johnstoni</name>
    <dbReference type="NCBI Taxonomy" id="2874296"/>
    <lineage>
        <taxon>Eukaryota</taxon>
        <taxon>Metazoa</taxon>
        <taxon>Ecdysozoa</taxon>
        <taxon>Nematoda</taxon>
        <taxon>Chromadorea</taxon>
        <taxon>Rhabditida</taxon>
        <taxon>Spirurina</taxon>
        <taxon>Spiruromorpha</taxon>
        <taxon>Filarioidea</taxon>
        <taxon>Onchocercidae</taxon>
        <taxon>Cercopithifilaria</taxon>
    </lineage>
</organism>
<protein>
    <submittedName>
        <fullName evidence="2">Uncharacterized protein</fullName>
    </submittedName>
</protein>
<dbReference type="Proteomes" id="UP000746747">
    <property type="component" value="Unassembled WGS sequence"/>
</dbReference>
<reference evidence="2" key="1">
    <citation type="submission" date="2021-09" db="EMBL/GenBank/DDBJ databases">
        <authorList>
            <consortium name="Pathogen Informatics"/>
        </authorList>
    </citation>
    <scope>NUCLEOTIDE SEQUENCE</scope>
</reference>
<dbReference type="AlphaFoldDB" id="A0A8J2Q4V8"/>
<evidence type="ECO:0000256" key="1">
    <source>
        <dbReference type="SAM" id="MobiDB-lite"/>
    </source>
</evidence>
<evidence type="ECO:0000313" key="3">
    <source>
        <dbReference type="Proteomes" id="UP000746747"/>
    </source>
</evidence>
<sequence>MSKLKKNLSNYSIARLVGTDSSTLDHNMNKPTNSLTKPFENPTDHHRIENYNLPMNLPPKMMQPIQQGWC</sequence>